<gene>
    <name evidence="6" type="ORF">B0A49_12595</name>
</gene>
<dbReference type="AlphaFoldDB" id="A0A4V5N994"/>
<feature type="transmembrane region" description="Helical" evidence="5">
    <location>
        <begin position="184"/>
        <end position="201"/>
    </location>
</feature>
<keyword evidence="4 5" id="KW-0472">Membrane</keyword>
<keyword evidence="7" id="KW-1185">Reference proteome</keyword>
<dbReference type="SUPFAM" id="SSF103473">
    <property type="entry name" value="MFS general substrate transporter"/>
    <property type="match status" value="2"/>
</dbReference>
<feature type="non-terminal residue" evidence="6">
    <location>
        <position position="218"/>
    </location>
</feature>
<evidence type="ECO:0008006" key="8">
    <source>
        <dbReference type="Google" id="ProtNLM"/>
    </source>
</evidence>
<dbReference type="Proteomes" id="UP000308768">
    <property type="component" value="Unassembled WGS sequence"/>
</dbReference>
<dbReference type="OrthoDB" id="2544694at2759"/>
<dbReference type="InterPro" id="IPR005828">
    <property type="entry name" value="MFS_sugar_transport-like"/>
</dbReference>
<evidence type="ECO:0000256" key="5">
    <source>
        <dbReference type="SAM" id="Phobius"/>
    </source>
</evidence>
<dbReference type="InterPro" id="IPR050360">
    <property type="entry name" value="MFS_Sugar_Transporters"/>
</dbReference>
<dbReference type="GO" id="GO:0016020">
    <property type="term" value="C:membrane"/>
    <property type="evidence" value="ECO:0007669"/>
    <property type="project" value="UniProtKB-SubCell"/>
</dbReference>
<reference evidence="6 7" key="1">
    <citation type="submission" date="2017-03" db="EMBL/GenBank/DDBJ databases">
        <title>Genomes of endolithic fungi from Antarctica.</title>
        <authorList>
            <person name="Coleine C."/>
            <person name="Masonjones S."/>
            <person name="Stajich J.E."/>
        </authorList>
    </citation>
    <scope>NUCLEOTIDE SEQUENCE [LARGE SCALE GENOMIC DNA]</scope>
    <source>
        <strain evidence="6 7">CCFEE 5187</strain>
    </source>
</reference>
<feature type="transmembrane region" description="Helical" evidence="5">
    <location>
        <begin position="20"/>
        <end position="36"/>
    </location>
</feature>
<organism evidence="6 7">
    <name type="scientific">Cryomyces minteri</name>
    <dbReference type="NCBI Taxonomy" id="331657"/>
    <lineage>
        <taxon>Eukaryota</taxon>
        <taxon>Fungi</taxon>
        <taxon>Dikarya</taxon>
        <taxon>Ascomycota</taxon>
        <taxon>Pezizomycotina</taxon>
        <taxon>Dothideomycetes</taxon>
        <taxon>Dothideomycetes incertae sedis</taxon>
        <taxon>Cryomyces</taxon>
    </lineage>
</organism>
<dbReference type="STRING" id="331657.A0A4V5N994"/>
<comment type="caution">
    <text evidence="6">The sequence shown here is derived from an EMBL/GenBank/DDBJ whole genome shotgun (WGS) entry which is preliminary data.</text>
</comment>
<evidence type="ECO:0000256" key="4">
    <source>
        <dbReference type="ARBA" id="ARBA00023136"/>
    </source>
</evidence>
<evidence type="ECO:0000256" key="2">
    <source>
        <dbReference type="ARBA" id="ARBA00022692"/>
    </source>
</evidence>
<evidence type="ECO:0000256" key="3">
    <source>
        <dbReference type="ARBA" id="ARBA00022989"/>
    </source>
</evidence>
<name>A0A4V5N994_9PEZI</name>
<dbReference type="PANTHER" id="PTHR48022:SF78">
    <property type="entry name" value="MONOSACCHARIDE TRANSPORTER, PUTATIVE (AFU_ORTHOLOGUE AFUA_2G02110)-RELATED"/>
    <property type="match status" value="1"/>
</dbReference>
<accession>A0A4V5N994</accession>
<dbReference type="GO" id="GO:0005351">
    <property type="term" value="F:carbohydrate:proton symporter activity"/>
    <property type="evidence" value="ECO:0007669"/>
    <property type="project" value="TreeGrafter"/>
</dbReference>
<dbReference type="PANTHER" id="PTHR48022">
    <property type="entry name" value="PLASTIDIC GLUCOSE TRANSPORTER 4"/>
    <property type="match status" value="1"/>
</dbReference>
<sequence length="218" mass="24424">MGHQINKYNVAHTFQKRRLLIAINCLAGLSIFFFGYDQGMMGGVNNAKAYIDLMGFGHTETAPDGTPNTPVITNTLLQGGIVSVYYLGTLVGALLGGWIGDRVGRIKTIALGSAWAIPWSHPPVLRSELQLDDMRTHGQRHRRGQFIAIEFTLNIFGVVVAYWLEFGLSYVNGGVSQIRWRFPIGFQIIPLLLLLAIVWYFPESPRWLVKVGRHEEAR</sequence>
<keyword evidence="3 5" id="KW-1133">Transmembrane helix</keyword>
<comment type="subcellular location">
    <subcellularLocation>
        <location evidence="1">Membrane</location>
        <topology evidence="1">Multi-pass membrane protein</topology>
    </subcellularLocation>
</comment>
<feature type="transmembrane region" description="Helical" evidence="5">
    <location>
        <begin position="144"/>
        <end position="164"/>
    </location>
</feature>
<evidence type="ECO:0000313" key="6">
    <source>
        <dbReference type="EMBL" id="TKA46689.1"/>
    </source>
</evidence>
<keyword evidence="2 5" id="KW-0812">Transmembrane</keyword>
<dbReference type="InterPro" id="IPR036259">
    <property type="entry name" value="MFS_trans_sf"/>
</dbReference>
<protein>
    <recommendedName>
        <fullName evidence="8">Major facilitator superfamily (MFS) profile domain-containing protein</fullName>
    </recommendedName>
</protein>
<evidence type="ECO:0000313" key="7">
    <source>
        <dbReference type="Proteomes" id="UP000308768"/>
    </source>
</evidence>
<dbReference type="EMBL" id="NAJN01002921">
    <property type="protein sequence ID" value="TKA46689.1"/>
    <property type="molecule type" value="Genomic_DNA"/>
</dbReference>
<evidence type="ECO:0000256" key="1">
    <source>
        <dbReference type="ARBA" id="ARBA00004141"/>
    </source>
</evidence>
<feature type="transmembrane region" description="Helical" evidence="5">
    <location>
        <begin position="76"/>
        <end position="99"/>
    </location>
</feature>
<dbReference type="Gene3D" id="1.20.1250.20">
    <property type="entry name" value="MFS general substrate transporter like domains"/>
    <property type="match status" value="2"/>
</dbReference>
<dbReference type="Pfam" id="PF00083">
    <property type="entry name" value="Sugar_tr"/>
    <property type="match status" value="2"/>
</dbReference>
<proteinExistence type="predicted"/>